<sequence length="249" mass="28413">MASCNAIAQVTDVLIDLSTYNTSEGTVVSIGCKRFGHRVVGPQNVTCLNTSNWSDTTQPKCAWTGDLNTYEKLVIGVAASCIILLLICLVLIISLVIYRHSRRRHKEDSKKPIEKDSDSDSGRFPPYAINHHVEHAYYPAPMVQRGSGPYKHRVSRDRAPYRANKSRHRDTELDNNQYYYQNERNGHIQNGAPLSDYARGNYHNQAYDNRDPDHRYVTEITTNPSNQEAYRWNGHIPRPKLGPEGREPF</sequence>
<accession>A0A210QZY0</accession>
<name>A0A210QZY0_MIZYE</name>
<dbReference type="Pfam" id="PF00084">
    <property type="entry name" value="Sushi"/>
    <property type="match status" value="1"/>
</dbReference>
<dbReference type="Proteomes" id="UP000242188">
    <property type="component" value="Unassembled WGS sequence"/>
</dbReference>
<keyword evidence="4" id="KW-0812">Transmembrane</keyword>
<feature type="transmembrane region" description="Helical" evidence="4">
    <location>
        <begin position="73"/>
        <end position="98"/>
    </location>
</feature>
<proteinExistence type="predicted"/>
<dbReference type="Gene3D" id="2.10.70.10">
    <property type="entry name" value="Complement Module, domain 1"/>
    <property type="match status" value="1"/>
</dbReference>
<dbReference type="SUPFAM" id="SSF57535">
    <property type="entry name" value="Complement control module/SCR domain"/>
    <property type="match status" value="1"/>
</dbReference>
<dbReference type="SMART" id="SM00032">
    <property type="entry name" value="CCP"/>
    <property type="match status" value="1"/>
</dbReference>
<feature type="region of interest" description="Disordered" evidence="3">
    <location>
        <begin position="225"/>
        <end position="249"/>
    </location>
</feature>
<evidence type="ECO:0000256" key="3">
    <source>
        <dbReference type="SAM" id="MobiDB-lite"/>
    </source>
</evidence>
<feature type="region of interest" description="Disordered" evidence="3">
    <location>
        <begin position="148"/>
        <end position="168"/>
    </location>
</feature>
<keyword evidence="1 2" id="KW-1015">Disulfide bond</keyword>
<evidence type="ECO:0000256" key="2">
    <source>
        <dbReference type="PROSITE-ProRule" id="PRU00302"/>
    </source>
</evidence>
<keyword evidence="7" id="KW-1185">Reference proteome</keyword>
<evidence type="ECO:0000259" key="5">
    <source>
        <dbReference type="PROSITE" id="PS50923"/>
    </source>
</evidence>
<feature type="compositionally biased region" description="Basic and acidic residues" evidence="3">
    <location>
        <begin position="106"/>
        <end position="121"/>
    </location>
</feature>
<dbReference type="OrthoDB" id="6123572at2759"/>
<evidence type="ECO:0000313" key="6">
    <source>
        <dbReference type="EMBL" id="OWF54225.1"/>
    </source>
</evidence>
<dbReference type="CDD" id="cd00033">
    <property type="entry name" value="CCP"/>
    <property type="match status" value="1"/>
</dbReference>
<feature type="region of interest" description="Disordered" evidence="3">
    <location>
        <begin position="104"/>
        <end position="125"/>
    </location>
</feature>
<dbReference type="InterPro" id="IPR000436">
    <property type="entry name" value="Sushi_SCR_CCP_dom"/>
</dbReference>
<protein>
    <recommendedName>
        <fullName evidence="5">Sushi domain-containing protein</fullName>
    </recommendedName>
</protein>
<dbReference type="InterPro" id="IPR035976">
    <property type="entry name" value="Sushi/SCR/CCP_sf"/>
</dbReference>
<dbReference type="AlphaFoldDB" id="A0A210QZY0"/>
<keyword evidence="4" id="KW-0472">Membrane</keyword>
<evidence type="ECO:0000313" key="7">
    <source>
        <dbReference type="Proteomes" id="UP000242188"/>
    </source>
</evidence>
<evidence type="ECO:0000256" key="4">
    <source>
        <dbReference type="SAM" id="Phobius"/>
    </source>
</evidence>
<reference evidence="6 7" key="1">
    <citation type="journal article" date="2017" name="Nat. Ecol. Evol.">
        <title>Scallop genome provides insights into evolution of bilaterian karyotype and development.</title>
        <authorList>
            <person name="Wang S."/>
            <person name="Zhang J."/>
            <person name="Jiao W."/>
            <person name="Li J."/>
            <person name="Xun X."/>
            <person name="Sun Y."/>
            <person name="Guo X."/>
            <person name="Huan P."/>
            <person name="Dong B."/>
            <person name="Zhang L."/>
            <person name="Hu X."/>
            <person name="Sun X."/>
            <person name="Wang J."/>
            <person name="Zhao C."/>
            <person name="Wang Y."/>
            <person name="Wang D."/>
            <person name="Huang X."/>
            <person name="Wang R."/>
            <person name="Lv J."/>
            <person name="Li Y."/>
            <person name="Zhang Z."/>
            <person name="Liu B."/>
            <person name="Lu W."/>
            <person name="Hui Y."/>
            <person name="Liang J."/>
            <person name="Zhou Z."/>
            <person name="Hou R."/>
            <person name="Li X."/>
            <person name="Liu Y."/>
            <person name="Li H."/>
            <person name="Ning X."/>
            <person name="Lin Y."/>
            <person name="Zhao L."/>
            <person name="Xing Q."/>
            <person name="Dou J."/>
            <person name="Li Y."/>
            <person name="Mao J."/>
            <person name="Guo H."/>
            <person name="Dou H."/>
            <person name="Li T."/>
            <person name="Mu C."/>
            <person name="Jiang W."/>
            <person name="Fu Q."/>
            <person name="Fu X."/>
            <person name="Miao Y."/>
            <person name="Liu J."/>
            <person name="Yu Q."/>
            <person name="Li R."/>
            <person name="Liao H."/>
            <person name="Li X."/>
            <person name="Kong Y."/>
            <person name="Jiang Z."/>
            <person name="Chourrout D."/>
            <person name="Li R."/>
            <person name="Bao Z."/>
        </authorList>
    </citation>
    <scope>NUCLEOTIDE SEQUENCE [LARGE SCALE GENOMIC DNA]</scope>
    <source>
        <strain evidence="6 7">PY_sf001</strain>
    </source>
</reference>
<comment type="caution">
    <text evidence="2">Lacks conserved residue(s) required for the propagation of feature annotation.</text>
</comment>
<keyword evidence="4" id="KW-1133">Transmembrane helix</keyword>
<evidence type="ECO:0000256" key="1">
    <source>
        <dbReference type="ARBA" id="ARBA00023157"/>
    </source>
</evidence>
<comment type="caution">
    <text evidence="6">The sequence shown here is derived from an EMBL/GenBank/DDBJ whole genome shotgun (WGS) entry which is preliminary data.</text>
</comment>
<organism evidence="6 7">
    <name type="scientific">Mizuhopecten yessoensis</name>
    <name type="common">Japanese scallop</name>
    <name type="synonym">Patinopecten yessoensis</name>
    <dbReference type="NCBI Taxonomy" id="6573"/>
    <lineage>
        <taxon>Eukaryota</taxon>
        <taxon>Metazoa</taxon>
        <taxon>Spiralia</taxon>
        <taxon>Lophotrochozoa</taxon>
        <taxon>Mollusca</taxon>
        <taxon>Bivalvia</taxon>
        <taxon>Autobranchia</taxon>
        <taxon>Pteriomorphia</taxon>
        <taxon>Pectinida</taxon>
        <taxon>Pectinoidea</taxon>
        <taxon>Pectinidae</taxon>
        <taxon>Mizuhopecten</taxon>
    </lineage>
</organism>
<dbReference type="PROSITE" id="PS50923">
    <property type="entry name" value="SUSHI"/>
    <property type="match status" value="1"/>
</dbReference>
<feature type="disulfide bond" evidence="2">
    <location>
        <begin position="4"/>
        <end position="47"/>
    </location>
</feature>
<keyword evidence="2" id="KW-0768">Sushi</keyword>
<dbReference type="EMBL" id="NEDP02001138">
    <property type="protein sequence ID" value="OWF54225.1"/>
    <property type="molecule type" value="Genomic_DNA"/>
</dbReference>
<gene>
    <name evidence="6" type="ORF">KP79_PYT22972</name>
</gene>
<feature type="domain" description="Sushi" evidence="5">
    <location>
        <begin position="2"/>
        <end position="63"/>
    </location>
</feature>